<feature type="region of interest" description="Disordered" evidence="1">
    <location>
        <begin position="1"/>
        <end position="101"/>
    </location>
</feature>
<sequence length="341" mass="38354">MAKTRGAKSSSPSSHPRAPREAPEPPQPLVVPSSVEGEALSSPLRRYETRRPPTTLGASSSRAKKSGSHPPKKKARVLVPPEASEPPSEPQPPQPPAIESQIPSRMTPEVVIRHPMVTQPPIVALGFYQSMTTYHVRDPTVIHFTIDGHHGILGTKHIAEALCIPYEPACPEDYRVWAHPSQSDMVHVLSRGACTRPYLLRKELPPSMFFIDALLRHNIYPLQHMVQRRGALLEALYRISEGFFFGPHHLIMAALLYFEENVHRKKLLRADVIPLLFPRLLCQILEHLGYPSEPQLERRSICREIFTLDKWTSMTAYDAEPGASAELKHPEIPHPEHPNEP</sequence>
<feature type="compositionally biased region" description="Basic residues" evidence="1">
    <location>
        <begin position="62"/>
        <end position="76"/>
    </location>
</feature>
<evidence type="ECO:0000256" key="1">
    <source>
        <dbReference type="SAM" id="MobiDB-lite"/>
    </source>
</evidence>
<feature type="compositionally biased region" description="Pro residues" evidence="1">
    <location>
        <begin position="83"/>
        <end position="96"/>
    </location>
</feature>
<proteinExistence type="predicted"/>
<organism evidence="2">
    <name type="scientific">Vitis vinifera</name>
    <name type="common">Grape</name>
    <dbReference type="NCBI Taxonomy" id="29760"/>
    <lineage>
        <taxon>Eukaryota</taxon>
        <taxon>Viridiplantae</taxon>
        <taxon>Streptophyta</taxon>
        <taxon>Embryophyta</taxon>
        <taxon>Tracheophyta</taxon>
        <taxon>Spermatophyta</taxon>
        <taxon>Magnoliopsida</taxon>
        <taxon>eudicotyledons</taxon>
        <taxon>Gunneridae</taxon>
        <taxon>Pentapetalae</taxon>
        <taxon>rosids</taxon>
        <taxon>Vitales</taxon>
        <taxon>Vitaceae</taxon>
        <taxon>Viteae</taxon>
        <taxon>Vitis</taxon>
    </lineage>
</organism>
<name>A5B5H5_VITVI</name>
<evidence type="ECO:0000313" key="2">
    <source>
        <dbReference type="EMBL" id="CAN69717.1"/>
    </source>
</evidence>
<reference evidence="2" key="1">
    <citation type="journal article" date="2007" name="PLoS ONE">
        <title>The first genome sequence of an elite grapevine cultivar (Pinot noir Vitis vinifera L.): coping with a highly heterozygous genome.</title>
        <authorList>
            <person name="Velasco R."/>
            <person name="Zharkikh A."/>
            <person name="Troggio M."/>
            <person name="Cartwright D.A."/>
            <person name="Cestaro A."/>
            <person name="Pruss D."/>
            <person name="Pindo M."/>
            <person name="FitzGerald L.M."/>
            <person name="Vezzulli S."/>
            <person name="Reid J."/>
            <person name="Malacarne G."/>
            <person name="Iliev D."/>
            <person name="Coppola G."/>
            <person name="Wardell B."/>
            <person name="Micheletti D."/>
            <person name="Macalma T."/>
            <person name="Facci M."/>
            <person name="Mitchell J.T."/>
            <person name="Perazzolli M."/>
            <person name="Eldredge G."/>
            <person name="Gatto P."/>
            <person name="Oyzerski R."/>
            <person name="Moretto M."/>
            <person name="Gutin N."/>
            <person name="Stefanini M."/>
            <person name="Chen Y."/>
            <person name="Segala C."/>
            <person name="Davenport C."/>
            <person name="Dematte L."/>
            <person name="Mraz A."/>
            <person name="Battilana J."/>
            <person name="Stormo K."/>
            <person name="Costa F."/>
            <person name="Tao Q."/>
            <person name="Si-Ammour A."/>
            <person name="Harkins T."/>
            <person name="Lackey A."/>
            <person name="Perbost C."/>
            <person name="Taillon B."/>
            <person name="Stella A."/>
            <person name="Solovyev V."/>
            <person name="Fawcett J.A."/>
            <person name="Sterck L."/>
            <person name="Vandepoele K."/>
            <person name="Grando S.M."/>
            <person name="Toppo S."/>
            <person name="Moser C."/>
            <person name="Lanchbury J."/>
            <person name="Bogden R."/>
            <person name="Skolnick M."/>
            <person name="Sgaramella V."/>
            <person name="Bhatnagar S.K."/>
            <person name="Fontana P."/>
            <person name="Gutin A."/>
            <person name="Van de Peer Y."/>
            <person name="Salamini F."/>
            <person name="Viola R."/>
        </authorList>
    </citation>
    <scope>NUCLEOTIDE SEQUENCE</scope>
</reference>
<dbReference type="EMBL" id="AM447332">
    <property type="protein sequence ID" value="CAN69717.1"/>
    <property type="molecule type" value="Genomic_DNA"/>
</dbReference>
<feature type="region of interest" description="Disordered" evidence="1">
    <location>
        <begin position="322"/>
        <end position="341"/>
    </location>
</feature>
<feature type="compositionally biased region" description="Basic and acidic residues" evidence="1">
    <location>
        <begin position="326"/>
        <end position="341"/>
    </location>
</feature>
<gene>
    <name evidence="2" type="ORF">VITISV_023737</name>
</gene>
<dbReference type="AlphaFoldDB" id="A5B5H5"/>
<protein>
    <submittedName>
        <fullName evidence="2">Uncharacterized protein</fullName>
    </submittedName>
</protein>
<accession>A5B5H5</accession>
<feature type="compositionally biased region" description="Low complexity" evidence="1">
    <location>
        <begin position="7"/>
        <end position="16"/>
    </location>
</feature>